<gene>
    <name evidence="3" type="ORF">BBIA_0905</name>
</gene>
<dbReference type="eggNOG" id="COG4991">
    <property type="taxonomic scope" value="Bacteria"/>
</dbReference>
<name>A0A087A131_9BIFI</name>
<keyword evidence="4" id="KW-1185">Reference proteome</keyword>
<keyword evidence="2" id="KW-1133">Transmembrane helix</keyword>
<keyword evidence="2" id="KW-0812">Transmembrane</keyword>
<accession>A0A087A131</accession>
<feature type="region of interest" description="Disordered" evidence="1">
    <location>
        <begin position="127"/>
        <end position="161"/>
    </location>
</feature>
<feature type="region of interest" description="Disordered" evidence="1">
    <location>
        <begin position="1"/>
        <end position="49"/>
    </location>
</feature>
<evidence type="ECO:0000313" key="3">
    <source>
        <dbReference type="EMBL" id="KFI52481.1"/>
    </source>
</evidence>
<reference evidence="3 4" key="1">
    <citation type="submission" date="2014-03" db="EMBL/GenBank/DDBJ databases">
        <title>Genomics of Bifidobacteria.</title>
        <authorList>
            <person name="Ventura M."/>
            <person name="Milani C."/>
            <person name="Lugli G.A."/>
        </authorList>
    </citation>
    <scope>NUCLEOTIDE SEQUENCE [LARGE SCALE GENOMIC DNA]</scope>
    <source>
        <strain evidence="3 4">DSM 23969</strain>
    </source>
</reference>
<protein>
    <submittedName>
        <fullName evidence="3">TcdA-E operon negative regulator</fullName>
    </submittedName>
</protein>
<feature type="transmembrane region" description="Helical" evidence="2">
    <location>
        <begin position="96"/>
        <end position="118"/>
    </location>
</feature>
<dbReference type="Gene3D" id="2.60.40.3630">
    <property type="match status" value="1"/>
</dbReference>
<evidence type="ECO:0000313" key="4">
    <source>
        <dbReference type="Proteomes" id="UP000029108"/>
    </source>
</evidence>
<keyword evidence="2" id="KW-0472">Membrane</keyword>
<proteinExistence type="predicted"/>
<dbReference type="EMBL" id="JGYN01000005">
    <property type="protein sequence ID" value="KFI52481.1"/>
    <property type="molecule type" value="Genomic_DNA"/>
</dbReference>
<dbReference type="AlphaFoldDB" id="A0A087A131"/>
<feature type="compositionally biased region" description="Polar residues" evidence="1">
    <location>
        <begin position="31"/>
        <end position="49"/>
    </location>
</feature>
<sequence length="356" mass="38611">MTDPNNQPASASNDPIQMPQSNPVQPMYGQYAQTSESPVNNAQAQSANTQPLYAQAAPSTQHEAPYVSADQYPQGTDVPAAMSTNKKPARTITLKLWQLVMALCVSIVVILMIIAMVIGNMGTNQSGNNGAQPEASQSEQSGSGQEDEQVDDSSNDQEEESPTILGIEADYDGSTAPGTEINDSTQGITVEVTYSDGKTTTLFSGWTVTNPGTLEEGKTQEFTVEYEGFDTTFTVTVDESDETFKASTQDIPYEDLARNPDSNKGKRIHFRGKIVQVIEGDYISEYRISVKQGDYGIWDSSSIIYVSHATDSNNRFLEDDIVEFWGTSNGTITYQSTLGGNITIPSALAKIMQLSQ</sequence>
<feature type="compositionally biased region" description="Low complexity" evidence="1">
    <location>
        <begin position="134"/>
        <end position="144"/>
    </location>
</feature>
<organism evidence="3 4">
    <name type="scientific">Bifidobacterium biavatii DSM 23969</name>
    <dbReference type="NCBI Taxonomy" id="1437608"/>
    <lineage>
        <taxon>Bacteria</taxon>
        <taxon>Bacillati</taxon>
        <taxon>Actinomycetota</taxon>
        <taxon>Actinomycetes</taxon>
        <taxon>Bifidobacteriales</taxon>
        <taxon>Bifidobacteriaceae</taxon>
        <taxon>Bifidobacterium</taxon>
    </lineage>
</organism>
<feature type="compositionally biased region" description="Polar residues" evidence="1">
    <location>
        <begin position="1"/>
        <end position="24"/>
    </location>
</feature>
<evidence type="ECO:0000256" key="2">
    <source>
        <dbReference type="SAM" id="Phobius"/>
    </source>
</evidence>
<dbReference type="STRING" id="1437608.GCA_000771645_01805"/>
<dbReference type="Proteomes" id="UP000029108">
    <property type="component" value="Unassembled WGS sequence"/>
</dbReference>
<feature type="compositionally biased region" description="Acidic residues" evidence="1">
    <location>
        <begin position="145"/>
        <end position="161"/>
    </location>
</feature>
<evidence type="ECO:0000256" key="1">
    <source>
        <dbReference type="SAM" id="MobiDB-lite"/>
    </source>
</evidence>
<comment type="caution">
    <text evidence="3">The sequence shown here is derived from an EMBL/GenBank/DDBJ whole genome shotgun (WGS) entry which is preliminary data.</text>
</comment>
<dbReference type="RefSeq" id="WP_152600651.1">
    <property type="nucleotide sequence ID" value="NZ_JDUU01000034.1"/>
</dbReference>
<dbReference type="OrthoDB" id="3240430at2"/>